<accession>A0AA35Q5Z6</accession>
<evidence type="ECO:0000313" key="2">
    <source>
        <dbReference type="Proteomes" id="UP001160390"/>
    </source>
</evidence>
<reference evidence="1" key="1">
    <citation type="submission" date="2023-01" db="EMBL/GenBank/DDBJ databases">
        <authorList>
            <person name="Piombo E."/>
        </authorList>
    </citation>
    <scope>NUCLEOTIDE SEQUENCE</scope>
</reference>
<organism evidence="1 2">
    <name type="scientific">Clonostachys chloroleuca</name>
    <dbReference type="NCBI Taxonomy" id="1926264"/>
    <lineage>
        <taxon>Eukaryota</taxon>
        <taxon>Fungi</taxon>
        <taxon>Dikarya</taxon>
        <taxon>Ascomycota</taxon>
        <taxon>Pezizomycotina</taxon>
        <taxon>Sordariomycetes</taxon>
        <taxon>Hypocreomycetidae</taxon>
        <taxon>Hypocreales</taxon>
        <taxon>Bionectriaceae</taxon>
        <taxon>Clonostachys</taxon>
    </lineage>
</organism>
<gene>
    <name evidence="1" type="ORF">CCHLO57077_00014611</name>
</gene>
<name>A0AA35Q5Z6_9HYPO</name>
<dbReference type="EMBL" id="CABFNP030001288">
    <property type="protein sequence ID" value="CAI6097248.1"/>
    <property type="molecule type" value="Genomic_DNA"/>
</dbReference>
<keyword evidence="2" id="KW-1185">Reference proteome</keyword>
<proteinExistence type="predicted"/>
<sequence length="658" mass="74195">MAHSHQTFVIAEVDGLSRPIAALSHPDLSGMRALAQCHRQLQIFSHPSNRIALEAELFSAKTFFKNWTASDLKQRSSSSYDLRSPFSFISTCLTVGSLHRTDGHPPAAIHELPFSLPFDDYQNGGGIIVIDITNLNELKYCFAFTSRPCYYDERINPARIGLRSRPLSARQYLLTYYSEHDKFLQEPRSVAITRGLERWPIIDVVSLANTWPGGRWNMSPLQAQSVGKTETPVTGPRGLVEQTVDKMMKALQSSSSTVDLNTIKQEMSHFPGLKKLVQDWFCENSHLVDGSPTTLSLISLAYEGEQILDWGYFPFLEFSSLETLLQNPEFQNVHTISLATPRASDNHPKRLWPVLSTLPNLKNVCLLDPLSVNGFVTCEPFIELAQSDLNIRLDKLTITAPFYHSMHEESWISDDTSPPLLTPSFPIAQLLVHHERSKIFDLPQYEYFSLGDALLSPVRLLTGLFQYMSMMRSLLFVTGGTTALNVSACFAASSSSLAPTKFGEIGPLPAQIYKYGLMAGREVGHRGKFSSMRDLQPMQWTVLLRQIRSSTFQYAFVRARKMIRIKEAIQDRKPIEPEMIDVFNIEDFLRETAPDVDVGDVQNLYSQLLTEGLDTSSVLTLLDSQEACILLDEFVDKTEEVDFIKQFMGQPAQVVYIR</sequence>
<protein>
    <submittedName>
        <fullName evidence="1">Uncharacterized protein</fullName>
    </submittedName>
</protein>
<dbReference type="Proteomes" id="UP001160390">
    <property type="component" value="Unassembled WGS sequence"/>
</dbReference>
<evidence type="ECO:0000313" key="1">
    <source>
        <dbReference type="EMBL" id="CAI6097248.1"/>
    </source>
</evidence>
<comment type="caution">
    <text evidence="1">The sequence shown here is derived from an EMBL/GenBank/DDBJ whole genome shotgun (WGS) entry which is preliminary data.</text>
</comment>
<dbReference type="AlphaFoldDB" id="A0AA35Q5Z6"/>